<feature type="region of interest" description="Disordered" evidence="1">
    <location>
        <begin position="1570"/>
        <end position="1622"/>
    </location>
</feature>
<protein>
    <recommendedName>
        <fullName evidence="2">PWWP domain-containing protein</fullName>
    </recommendedName>
</protein>
<feature type="compositionally biased region" description="Basic and acidic residues" evidence="1">
    <location>
        <begin position="1611"/>
        <end position="1620"/>
    </location>
</feature>
<evidence type="ECO:0000256" key="1">
    <source>
        <dbReference type="SAM" id="MobiDB-lite"/>
    </source>
</evidence>
<feature type="region of interest" description="Disordered" evidence="1">
    <location>
        <begin position="503"/>
        <end position="549"/>
    </location>
</feature>
<reference evidence="4" key="1">
    <citation type="submission" date="2020-01" db="EMBL/GenBank/DDBJ databases">
        <title>Draft genome sequence of the Termite Coptotermes fromosanus.</title>
        <authorList>
            <person name="Itakura S."/>
            <person name="Yosikawa Y."/>
            <person name="Umezawa K."/>
        </authorList>
    </citation>
    <scope>NUCLEOTIDE SEQUENCE [LARGE SCALE GENOMIC DNA]</scope>
</reference>
<dbReference type="SUPFAM" id="SSF63748">
    <property type="entry name" value="Tudor/PWWP/MBT"/>
    <property type="match status" value="1"/>
</dbReference>
<feature type="region of interest" description="Disordered" evidence="1">
    <location>
        <begin position="338"/>
        <end position="392"/>
    </location>
</feature>
<sequence length="1989" mass="212265">MCEQTEVHYLDGDVVWVKLGSCWWPGHVKDVDKLPAEILASLKKRPIAAVKFFQEETFEYVRNLNQICRYNCRRKNEFIKKGLDLYRTRCREGSAVMSKFPEDVAIAERLTGGDPNILRNDAFAPEERPDYRNIFGSERKSGSPDKKSKLVGSQGKDHISWKVKQLSPSANVRRGHPASPSLPVLQQPRQITHPRFVSDVKDDSDHIVRIRHQPVSTPSRDDQSVVPSPQYKCHLCDFTSSRLNVIVLHNKFHRADAANNGHSASVKGMSANKSKSADRKSAGRAKGRTSVSSPSCRSRARTRTAPAVFDTPRSVGTVDKGAPKRKLTDVNVSDTEIVNKESDANSRQLLRSPEKQVKSTEKKSPKTPVFGKRKGSKWGGERPAKKKKNDEEIREKLLADWDDEDEEQEEKEIELIKQELSKSELTKVHSADVTIAGESDSVAHTKPSCSEENVKPKETSCFDFDDAEDANLGSELEERAKKFVENRKIPRIIDDKSEAASKRWNVADDTKPSTCAPKGEEQITDTSAVQVPETLKTEVEKPSGDTEDMDAAFKTLLAETALPALPEVPELPTAKVTSSALDIGSSASLPDVVLDSSNSHTAHDKNGSLHTVSELTSVDSSGGDHDYSIRKETEKVQKKPEEIKVESSQVQIADTQNVGGKAETSLEDEEMELDINSMPVVMTDAIITEEPETSKVASVPVPLVDLIPSSTESHAEGINEGDAIVTNFTTPMSSSETSLVMSKSSPRVPSSSDSAITKAAQSTPVKTVKLQTASVPASGAVVSATNKQAPGGSKVVILAKPQGSGQQKILATALSPQQQRILAAGGKLQTQTQRIVTSTGAIINPRSVMAKGTQLTPVSQQQMRALQGGKQTLGAKFTMQSTQAKVVLPTMQKTSVTPASPVRVIGTLKPQSNTILIQTTQGTTVPGTVVAKPAAATSGQLQTKVGTSRSVTKVSTPKPKILTNPAVATSVQRISVPTTGGKIVLTSQTQPKVLESRPGVAPGIIVQKVQSPLPAKASSVGLVTNVSQVKKVSGIFPRSSSIQKLSQLNSQTQSIKKISAPQSVQKVITSSQTLKKSVPQQKISDVNIISKQVPVVVSTTNVQSSADIKSAQTLPSLQPLQPTVTVGPTVQQNVQPNSVVLSAPPCSVTGPNLAVGNSSTISLPSLQPTPVATTGGTSVLTPQQIAQVVAATPTEQLADSSTATYVLVTIDDSGTLQSYDNSTLLTYDGGSQTNEGGARTLYIDPSSISTSGDLENIILTIDNSASSAGTVLNLEQTNTMPAHPVTSITVENSSTSPVFNIVSAPCASGTAAPQSGGSNQDILAEALANTQVFQSDSAIQDSLTVVNSSQATVMTPRLLEPSPLLTSSPSTLHQATVLLPSLSTVLPPPSNPAGVLETSLTLNQPIMTPLEVPSALPSLQAPPPLPSLELPLTITQPALSVTSQSYASIPVTACNPSEKSTAGSSVSNSALSLTMAEPRSVSAVSFNRSMPLIPEETDSQNERDNTLAGISPNSNLSDKPQCHSDTSCSQVHVNTSDNVVQEAASSHIEDPISSPAQHDAARHPVLTSYADVPEPTSHDRGNHLNELCKTQGSLDPASHHQTSGNAQESVVHSDERHTEPEVQSVMEHTSSAVHDHISGNTEILDSAPGPTNSTFDCTSQVAVEDSSTSDINHSSSSHLGSDQNSHISYGRVSEINSQPSGSVAISQTEIATTLSPITEISEGTSGNAENTVDHVLGINLTPSDNATLGKSSEIQRNSAVASNPLASSDDSVRHTRYFQVPENTVTTEEKTVANNSSEQILDPLQNICNTEALTSFQKAFKDTSEVSDPEPGNEATLVSCPVESPSNNVAAGVSLPVQSVSDVAHSMPLLVDEPVPEASSDCAEPEQEMIAESPFREDDNEVAKNMRLGQGEREQVNCFIVERYQSVFSVLLWYEVTALCRSKDQAFLSQKSVPCLGFHNNDKIDTDVKFPCAFPPVQDNESTYLYSTF</sequence>
<feature type="compositionally biased region" description="Basic and acidic residues" evidence="1">
    <location>
        <begin position="379"/>
        <end position="392"/>
    </location>
</feature>
<dbReference type="OrthoDB" id="6381815at2759"/>
<dbReference type="Proteomes" id="UP000502823">
    <property type="component" value="Unassembled WGS sequence"/>
</dbReference>
<dbReference type="Gene3D" id="2.30.30.140">
    <property type="match status" value="1"/>
</dbReference>
<accession>A0A6L2PAX5</accession>
<feature type="compositionally biased region" description="Basic and acidic residues" evidence="1">
    <location>
        <begin position="535"/>
        <end position="544"/>
    </location>
</feature>
<proteinExistence type="predicted"/>
<evidence type="ECO:0000313" key="4">
    <source>
        <dbReference type="Proteomes" id="UP000502823"/>
    </source>
</evidence>
<dbReference type="Pfam" id="PF00855">
    <property type="entry name" value="PWWP"/>
    <property type="match status" value="1"/>
</dbReference>
<feature type="compositionally biased region" description="Polar residues" evidence="1">
    <location>
        <begin position="1511"/>
        <end position="1530"/>
    </location>
</feature>
<gene>
    <name evidence="3" type="ORF">Cfor_11317</name>
</gene>
<comment type="caution">
    <text evidence="3">The sequence shown here is derived from an EMBL/GenBank/DDBJ whole genome shotgun (WGS) entry which is preliminary data.</text>
</comment>
<evidence type="ECO:0000313" key="3">
    <source>
        <dbReference type="EMBL" id="GFG28302.1"/>
    </source>
</evidence>
<feature type="domain" description="PWWP" evidence="2">
    <location>
        <begin position="12"/>
        <end position="82"/>
    </location>
</feature>
<feature type="compositionally biased region" description="Basic and acidic residues" evidence="1">
    <location>
        <begin position="622"/>
        <end position="645"/>
    </location>
</feature>
<dbReference type="EMBL" id="BLKM01009832">
    <property type="protein sequence ID" value="GFG28302.1"/>
    <property type="molecule type" value="Genomic_DNA"/>
</dbReference>
<name>A0A6L2PAX5_COPFO</name>
<feature type="region of interest" description="Disordered" evidence="1">
    <location>
        <begin position="1493"/>
        <end position="1530"/>
    </location>
</feature>
<feature type="compositionally biased region" description="Polar residues" evidence="1">
    <location>
        <begin position="608"/>
        <end position="620"/>
    </location>
</feature>
<feature type="compositionally biased region" description="Polar residues" evidence="1">
    <location>
        <begin position="1588"/>
        <end position="1610"/>
    </location>
</feature>
<dbReference type="InParanoid" id="A0A6L2PAX5"/>
<feature type="region of interest" description="Disordered" evidence="1">
    <location>
        <begin position="1666"/>
        <end position="1685"/>
    </location>
</feature>
<dbReference type="InterPro" id="IPR000313">
    <property type="entry name" value="PWWP_dom"/>
</dbReference>
<feature type="compositionally biased region" description="Basic and acidic residues" evidence="1">
    <location>
        <begin position="352"/>
        <end position="364"/>
    </location>
</feature>
<dbReference type="CDD" id="cd05162">
    <property type="entry name" value="PWWP"/>
    <property type="match status" value="1"/>
</dbReference>
<feature type="region of interest" description="Disordered" evidence="1">
    <location>
        <begin position="135"/>
        <end position="190"/>
    </location>
</feature>
<feature type="region of interest" description="Disordered" evidence="1">
    <location>
        <begin position="259"/>
        <end position="322"/>
    </location>
</feature>
<feature type="region of interest" description="Disordered" evidence="1">
    <location>
        <begin position="598"/>
        <end position="664"/>
    </location>
</feature>
<feature type="compositionally biased region" description="Basic and acidic residues" evidence="1">
    <location>
        <begin position="135"/>
        <end position="148"/>
    </location>
</feature>
<keyword evidence="4" id="KW-1185">Reference proteome</keyword>
<organism evidence="3 4">
    <name type="scientific">Coptotermes formosanus</name>
    <name type="common">Formosan subterranean termite</name>
    <dbReference type="NCBI Taxonomy" id="36987"/>
    <lineage>
        <taxon>Eukaryota</taxon>
        <taxon>Metazoa</taxon>
        <taxon>Ecdysozoa</taxon>
        <taxon>Arthropoda</taxon>
        <taxon>Hexapoda</taxon>
        <taxon>Insecta</taxon>
        <taxon>Pterygota</taxon>
        <taxon>Neoptera</taxon>
        <taxon>Polyneoptera</taxon>
        <taxon>Dictyoptera</taxon>
        <taxon>Blattodea</taxon>
        <taxon>Blattoidea</taxon>
        <taxon>Termitoidae</taxon>
        <taxon>Rhinotermitidae</taxon>
        <taxon>Coptotermes</taxon>
    </lineage>
</organism>
<evidence type="ECO:0000259" key="2">
    <source>
        <dbReference type="Pfam" id="PF00855"/>
    </source>
</evidence>
<feature type="compositionally biased region" description="Polar residues" evidence="1">
    <location>
        <begin position="646"/>
        <end position="658"/>
    </location>
</feature>